<dbReference type="EMBL" id="AVOT02017273">
    <property type="protein sequence ID" value="MBW0503275.1"/>
    <property type="molecule type" value="Genomic_DNA"/>
</dbReference>
<accession>A0A9Q3HIQ6</accession>
<gene>
    <name evidence="9" type="ORF">O181_042990</name>
</gene>
<dbReference type="Gene3D" id="3.30.2010.10">
    <property type="entry name" value="Metalloproteases ('zincins'), catalytic domain"/>
    <property type="match status" value="1"/>
</dbReference>
<evidence type="ECO:0000256" key="6">
    <source>
        <dbReference type="ARBA" id="ARBA00023049"/>
    </source>
</evidence>
<dbReference type="AlphaFoldDB" id="A0A9Q3HIQ6"/>
<keyword evidence="2" id="KW-0645">Protease</keyword>
<evidence type="ECO:0000256" key="1">
    <source>
        <dbReference type="ARBA" id="ARBA00001947"/>
    </source>
</evidence>
<keyword evidence="10" id="KW-1185">Reference proteome</keyword>
<keyword evidence="7" id="KW-1133">Transmembrane helix</keyword>
<dbReference type="GO" id="GO:0046872">
    <property type="term" value="F:metal ion binding"/>
    <property type="evidence" value="ECO:0007669"/>
    <property type="project" value="UniProtKB-KW"/>
</dbReference>
<protein>
    <recommendedName>
        <fullName evidence="8">Peptidase M48 domain-containing protein</fullName>
    </recommendedName>
</protein>
<feature type="transmembrane region" description="Helical" evidence="7">
    <location>
        <begin position="224"/>
        <end position="242"/>
    </location>
</feature>
<comment type="cofactor">
    <cofactor evidence="1">
        <name>Zn(2+)</name>
        <dbReference type="ChEBI" id="CHEBI:29105"/>
    </cofactor>
</comment>
<dbReference type="OrthoDB" id="7464992at2759"/>
<comment type="caution">
    <text evidence="9">The sequence shown here is derived from an EMBL/GenBank/DDBJ whole genome shotgun (WGS) entry which is preliminary data.</text>
</comment>
<evidence type="ECO:0000256" key="5">
    <source>
        <dbReference type="ARBA" id="ARBA00022833"/>
    </source>
</evidence>
<evidence type="ECO:0000256" key="4">
    <source>
        <dbReference type="ARBA" id="ARBA00022801"/>
    </source>
</evidence>
<name>A0A9Q3HIQ6_9BASI</name>
<dbReference type="InterPro" id="IPR001915">
    <property type="entry name" value="Peptidase_M48"/>
</dbReference>
<keyword evidence="3" id="KW-0479">Metal-binding</keyword>
<organism evidence="9 10">
    <name type="scientific">Austropuccinia psidii MF-1</name>
    <dbReference type="NCBI Taxonomy" id="1389203"/>
    <lineage>
        <taxon>Eukaryota</taxon>
        <taxon>Fungi</taxon>
        <taxon>Dikarya</taxon>
        <taxon>Basidiomycota</taxon>
        <taxon>Pucciniomycotina</taxon>
        <taxon>Pucciniomycetes</taxon>
        <taxon>Pucciniales</taxon>
        <taxon>Sphaerophragmiaceae</taxon>
        <taxon>Austropuccinia</taxon>
    </lineage>
</organism>
<evidence type="ECO:0000313" key="10">
    <source>
        <dbReference type="Proteomes" id="UP000765509"/>
    </source>
</evidence>
<dbReference type="PANTHER" id="PTHR22726:SF18">
    <property type="entry name" value="PEPTIDASE M48 DOMAIN-CONTAINING PROTEIN"/>
    <property type="match status" value="1"/>
</dbReference>
<keyword evidence="7" id="KW-0812">Transmembrane</keyword>
<dbReference type="GO" id="GO:0005743">
    <property type="term" value="C:mitochondrial inner membrane"/>
    <property type="evidence" value="ECO:0007669"/>
    <property type="project" value="TreeGrafter"/>
</dbReference>
<keyword evidence="6" id="KW-0482">Metalloprotease</keyword>
<keyword evidence="4" id="KW-0378">Hydrolase</keyword>
<keyword evidence="5" id="KW-0862">Zinc</keyword>
<evidence type="ECO:0000256" key="2">
    <source>
        <dbReference type="ARBA" id="ARBA00022670"/>
    </source>
</evidence>
<dbReference type="Pfam" id="PF01435">
    <property type="entry name" value="Peptidase_M48"/>
    <property type="match status" value="1"/>
</dbReference>
<dbReference type="Proteomes" id="UP000765509">
    <property type="component" value="Unassembled WGS sequence"/>
</dbReference>
<proteinExistence type="predicted"/>
<keyword evidence="7" id="KW-0472">Membrane</keyword>
<dbReference type="CDD" id="cd07331">
    <property type="entry name" value="M48C_Oma1_like"/>
    <property type="match status" value="1"/>
</dbReference>
<evidence type="ECO:0000256" key="3">
    <source>
        <dbReference type="ARBA" id="ARBA00022723"/>
    </source>
</evidence>
<dbReference type="InterPro" id="IPR051156">
    <property type="entry name" value="Mito/Outer_Membr_Metalloprot"/>
</dbReference>
<dbReference type="GO" id="GO:0004222">
    <property type="term" value="F:metalloendopeptidase activity"/>
    <property type="evidence" value="ECO:0007669"/>
    <property type="project" value="InterPro"/>
</dbReference>
<evidence type="ECO:0000313" key="9">
    <source>
        <dbReference type="EMBL" id="MBW0503275.1"/>
    </source>
</evidence>
<sequence>MYFKIFGLDNLSKFIPRARQESLEVVIFDPKEAICTHQAAQSFRIYPGFLHPGQSQGCVGGVAAFVGQRGSISSLRLRLGLTQMAGCPLRRPLFSAVVFPRQRPSPFNLGSRSRLVARPALHVLPFVKTSLDHQQALSSSANPYFSTPAPSATHASGKHYRQSLGCGLPCLLNSSAPASCRRWNACDGLFSKILSPRTFHSTSPRKDLFGFGVFSCSMPMLKSFLLSLTRITFIILPFWYRWRLARHFPRASRTLLVVPLFAICLVIAIGIDQSPTTHRWRLLLMSEGEELEWSQRRFKDFLAADGQFVLSSDDPRTQLVKKVCDRLMAVLDLDTPVSAVACPRNHNQIKEQIRQVEVQIGVLPSETAGSCLMPWKPLSNNPEKILQGHDWDLFVVDSPQINAFALPTKEIVIYTGLLNLLGQKEDLTAAIISHEISHVLERHAVENMGFSALSAVLFDAVRGISFALTISFPLLSDTLATCINYLSDLVAEKAYNKKLEFEADELGLRILTRAGYDPGGVGSNVE</sequence>
<evidence type="ECO:0000256" key="7">
    <source>
        <dbReference type="SAM" id="Phobius"/>
    </source>
</evidence>
<feature type="transmembrane region" description="Helical" evidence="7">
    <location>
        <begin position="254"/>
        <end position="271"/>
    </location>
</feature>
<dbReference type="PANTHER" id="PTHR22726">
    <property type="entry name" value="METALLOENDOPEPTIDASE OMA1"/>
    <property type="match status" value="1"/>
</dbReference>
<dbReference type="GO" id="GO:0034982">
    <property type="term" value="P:mitochondrial protein processing"/>
    <property type="evidence" value="ECO:0007669"/>
    <property type="project" value="TreeGrafter"/>
</dbReference>
<reference evidence="9" key="1">
    <citation type="submission" date="2021-03" db="EMBL/GenBank/DDBJ databases">
        <title>Draft genome sequence of rust myrtle Austropuccinia psidii MF-1, a brazilian biotype.</title>
        <authorList>
            <person name="Quecine M.C."/>
            <person name="Pachon D.M.R."/>
            <person name="Bonatelli M.L."/>
            <person name="Correr F.H."/>
            <person name="Franceschini L.M."/>
            <person name="Leite T.F."/>
            <person name="Margarido G.R.A."/>
            <person name="Almeida C.A."/>
            <person name="Ferrarezi J.A."/>
            <person name="Labate C.A."/>
        </authorList>
    </citation>
    <scope>NUCLEOTIDE SEQUENCE</scope>
    <source>
        <strain evidence="9">MF-1</strain>
    </source>
</reference>
<dbReference type="GO" id="GO:0006515">
    <property type="term" value="P:protein quality control for misfolded or incompletely synthesized proteins"/>
    <property type="evidence" value="ECO:0007669"/>
    <property type="project" value="TreeGrafter"/>
</dbReference>
<feature type="domain" description="Peptidase M48" evidence="8">
    <location>
        <begin position="389"/>
        <end position="518"/>
    </location>
</feature>
<evidence type="ECO:0000259" key="8">
    <source>
        <dbReference type="Pfam" id="PF01435"/>
    </source>
</evidence>